<organism evidence="2 3">
    <name type="scientific">Psophocarpus tetragonolobus</name>
    <name type="common">Winged bean</name>
    <name type="synonym">Dolichos tetragonolobus</name>
    <dbReference type="NCBI Taxonomy" id="3891"/>
    <lineage>
        <taxon>Eukaryota</taxon>
        <taxon>Viridiplantae</taxon>
        <taxon>Streptophyta</taxon>
        <taxon>Embryophyta</taxon>
        <taxon>Tracheophyta</taxon>
        <taxon>Spermatophyta</taxon>
        <taxon>Magnoliopsida</taxon>
        <taxon>eudicotyledons</taxon>
        <taxon>Gunneridae</taxon>
        <taxon>Pentapetalae</taxon>
        <taxon>rosids</taxon>
        <taxon>fabids</taxon>
        <taxon>Fabales</taxon>
        <taxon>Fabaceae</taxon>
        <taxon>Papilionoideae</taxon>
        <taxon>50 kb inversion clade</taxon>
        <taxon>NPAAA clade</taxon>
        <taxon>indigoferoid/millettioid clade</taxon>
        <taxon>Phaseoleae</taxon>
        <taxon>Psophocarpus</taxon>
    </lineage>
</organism>
<evidence type="ECO:0000256" key="1">
    <source>
        <dbReference type="SAM" id="MobiDB-lite"/>
    </source>
</evidence>
<keyword evidence="3" id="KW-1185">Reference proteome</keyword>
<protein>
    <submittedName>
        <fullName evidence="2">Uncharacterized protein</fullName>
    </submittedName>
</protein>
<dbReference type="AlphaFoldDB" id="A0AAN9SV02"/>
<gene>
    <name evidence="2" type="ORF">VNO78_07273</name>
</gene>
<reference evidence="2 3" key="1">
    <citation type="submission" date="2024-01" db="EMBL/GenBank/DDBJ databases">
        <title>The genomes of 5 underutilized Papilionoideae crops provide insights into root nodulation and disease resistanc.</title>
        <authorList>
            <person name="Jiang F."/>
        </authorList>
    </citation>
    <scope>NUCLEOTIDE SEQUENCE [LARGE SCALE GENOMIC DNA]</scope>
    <source>
        <strain evidence="2">DUOXIRENSHENG_FW03</strain>
        <tissue evidence="2">Leaves</tissue>
    </source>
</reference>
<name>A0AAN9SV02_PSOTE</name>
<feature type="region of interest" description="Disordered" evidence="1">
    <location>
        <begin position="8"/>
        <end position="35"/>
    </location>
</feature>
<accession>A0AAN9SV02</accession>
<dbReference type="Proteomes" id="UP001386955">
    <property type="component" value="Unassembled WGS sequence"/>
</dbReference>
<proteinExistence type="predicted"/>
<sequence length="95" mass="10691">MGLVRLAKTAPKQMKRCMPHSRGTVSDVPEEGGDEVKSAWPLWAGPHTCYNGNYNGKQGYFTLWFEGKKKNERQEIMGKERVNVPEMASGTSSMR</sequence>
<dbReference type="EMBL" id="JAYMYS010000002">
    <property type="protein sequence ID" value="KAK7405676.1"/>
    <property type="molecule type" value="Genomic_DNA"/>
</dbReference>
<evidence type="ECO:0000313" key="3">
    <source>
        <dbReference type="Proteomes" id="UP001386955"/>
    </source>
</evidence>
<evidence type="ECO:0000313" key="2">
    <source>
        <dbReference type="EMBL" id="KAK7405676.1"/>
    </source>
</evidence>
<comment type="caution">
    <text evidence="2">The sequence shown here is derived from an EMBL/GenBank/DDBJ whole genome shotgun (WGS) entry which is preliminary data.</text>
</comment>